<dbReference type="InterPro" id="IPR013094">
    <property type="entry name" value="AB_hydrolase_3"/>
</dbReference>
<feature type="region of interest" description="Disordered" evidence="2">
    <location>
        <begin position="825"/>
        <end position="868"/>
    </location>
</feature>
<dbReference type="SUPFAM" id="SSF53474">
    <property type="entry name" value="alpha/beta-Hydrolases"/>
    <property type="match status" value="1"/>
</dbReference>
<dbReference type="PANTHER" id="PTHR48081">
    <property type="entry name" value="AB HYDROLASE SUPERFAMILY PROTEIN C4A8.06C"/>
    <property type="match status" value="1"/>
</dbReference>
<dbReference type="Proteomes" id="UP001175211">
    <property type="component" value="Unassembled WGS sequence"/>
</dbReference>
<feature type="compositionally biased region" description="Basic and acidic residues" evidence="2">
    <location>
        <begin position="825"/>
        <end position="838"/>
    </location>
</feature>
<dbReference type="RefSeq" id="XP_060331342.1">
    <property type="nucleotide sequence ID" value="XM_060473005.1"/>
</dbReference>
<dbReference type="GO" id="GO:0016787">
    <property type="term" value="F:hydrolase activity"/>
    <property type="evidence" value="ECO:0007669"/>
    <property type="project" value="UniProtKB-KW"/>
</dbReference>
<dbReference type="Pfam" id="PF07859">
    <property type="entry name" value="Abhydrolase_3"/>
    <property type="match status" value="1"/>
</dbReference>
<organism evidence="4 5">
    <name type="scientific">Armillaria tabescens</name>
    <name type="common">Ringless honey mushroom</name>
    <name type="synonym">Agaricus tabescens</name>
    <dbReference type="NCBI Taxonomy" id="1929756"/>
    <lineage>
        <taxon>Eukaryota</taxon>
        <taxon>Fungi</taxon>
        <taxon>Dikarya</taxon>
        <taxon>Basidiomycota</taxon>
        <taxon>Agaricomycotina</taxon>
        <taxon>Agaricomycetes</taxon>
        <taxon>Agaricomycetidae</taxon>
        <taxon>Agaricales</taxon>
        <taxon>Marasmiineae</taxon>
        <taxon>Physalacriaceae</taxon>
        <taxon>Desarmillaria</taxon>
    </lineage>
</organism>
<feature type="region of interest" description="Disordered" evidence="2">
    <location>
        <begin position="151"/>
        <end position="170"/>
    </location>
</feature>
<keyword evidence="5" id="KW-1185">Reference proteome</keyword>
<feature type="region of interest" description="Disordered" evidence="2">
    <location>
        <begin position="530"/>
        <end position="602"/>
    </location>
</feature>
<evidence type="ECO:0000256" key="2">
    <source>
        <dbReference type="SAM" id="MobiDB-lite"/>
    </source>
</evidence>
<dbReference type="EMBL" id="JAUEPS010000015">
    <property type="protein sequence ID" value="KAK0459116.1"/>
    <property type="molecule type" value="Genomic_DNA"/>
</dbReference>
<evidence type="ECO:0000313" key="5">
    <source>
        <dbReference type="Proteomes" id="UP001175211"/>
    </source>
</evidence>
<protein>
    <recommendedName>
        <fullName evidence="3">Alpha/beta hydrolase fold-3 domain-containing protein</fullName>
    </recommendedName>
</protein>
<name>A0AA39KFV7_ARMTA</name>
<keyword evidence="1" id="KW-0378">Hydrolase</keyword>
<proteinExistence type="predicted"/>
<evidence type="ECO:0000256" key="1">
    <source>
        <dbReference type="ARBA" id="ARBA00022801"/>
    </source>
</evidence>
<accession>A0AA39KFV7</accession>
<dbReference type="GeneID" id="85356553"/>
<feature type="compositionally biased region" description="Polar residues" evidence="2">
    <location>
        <begin position="549"/>
        <end position="577"/>
    </location>
</feature>
<sequence length="868" mass="96505">MPVNILTAQAGLRVGPLLLETLVKHYFDRITKDALKKTEVQLRRDELLYDQAFNIIKMFLEVATYHTVEEVQGFGNTRTPSPPWVRVVRVLVPMSCCDEAATYLVQALGGEETARRVVGGVKWWQVRGVSGVDGQWITAKKDWREAKRRYKMQQKSKPDVDPVPETGESATYDKDMDEMRCILYLHGGGYYFGSVDQERYSIQRHARKINGRVFAVNYRLAPQYPFPCALQDVLAAYLYLINPPPDAQHRPVKPSHIVVAGDSAGGGISLALLQVIRDSGLPMPAGGVLISPWCDLTHSFPSIHLNTDTDIIPKYGLSLQKPSALWPPPSQEMTRIVHASLRSRIRQAFKMDPHESNTLVTTINGPRCTSASGMPVDVGATAPLPSLGSGSQTINMTTTSGDVLKIDQQVHMYAQNSLLGHPLVSPAMSYLGGLPPLFFIDSDKEVLRDEIIYAAHKAAYPEKYPIREDIRESYPPLKGIESRHKATRVHLQVYDDAAHTLPVLFSFTTPGKYCYRAIASFCKSVTGMNQTPQSPVDGSFTIPTPPHTPTRNTSTANLPSPQKQEPTSRISSMTLSFTPPEMAEDERDFSPAQPQKRSLRRAFSESIRKRSMPQVWNKHHGLHPLAPAEHANDDTLNGNGDFLKKDSSSGDVADPAVYAETFDNPDWEGIMIRERVSTQGIIRPLEPESELDALKVPVEFMGAKFDKKFSHAVKAIEKHRIDNLKRAKKDTIRNIAVLQHSLESEGDKTIKDGLLEASGSWSWAWALDAGETPPPSSIVSRRDTDEARRLAKIADQAVLPGEHSVTGNNLWQVLVNFLTVTPDKEKEKGHEYGKEATPRRRTSLFAKFAPSPSQEKMPDTGSRSFAQA</sequence>
<evidence type="ECO:0000259" key="3">
    <source>
        <dbReference type="Pfam" id="PF07859"/>
    </source>
</evidence>
<dbReference type="InterPro" id="IPR029058">
    <property type="entry name" value="AB_hydrolase_fold"/>
</dbReference>
<reference evidence="4" key="1">
    <citation type="submission" date="2023-06" db="EMBL/GenBank/DDBJ databases">
        <authorList>
            <consortium name="Lawrence Berkeley National Laboratory"/>
            <person name="Ahrendt S."/>
            <person name="Sahu N."/>
            <person name="Indic B."/>
            <person name="Wong-Bajracharya J."/>
            <person name="Merenyi Z."/>
            <person name="Ke H.-M."/>
            <person name="Monk M."/>
            <person name="Kocsube S."/>
            <person name="Drula E."/>
            <person name="Lipzen A."/>
            <person name="Balint B."/>
            <person name="Henrissat B."/>
            <person name="Andreopoulos B."/>
            <person name="Martin F.M."/>
            <person name="Harder C.B."/>
            <person name="Rigling D."/>
            <person name="Ford K.L."/>
            <person name="Foster G.D."/>
            <person name="Pangilinan J."/>
            <person name="Papanicolaou A."/>
            <person name="Barry K."/>
            <person name="LaButti K."/>
            <person name="Viragh M."/>
            <person name="Koriabine M."/>
            <person name="Yan M."/>
            <person name="Riley R."/>
            <person name="Champramary S."/>
            <person name="Plett K.L."/>
            <person name="Tsai I.J."/>
            <person name="Slot J."/>
            <person name="Sipos G."/>
            <person name="Plett J."/>
            <person name="Nagy L.G."/>
            <person name="Grigoriev I.V."/>
        </authorList>
    </citation>
    <scope>NUCLEOTIDE SEQUENCE</scope>
    <source>
        <strain evidence="4">CCBAS 213</strain>
    </source>
</reference>
<dbReference type="Gene3D" id="3.40.50.1820">
    <property type="entry name" value="alpha/beta hydrolase"/>
    <property type="match status" value="1"/>
</dbReference>
<dbReference type="AlphaFoldDB" id="A0AA39KFV7"/>
<dbReference type="InterPro" id="IPR050300">
    <property type="entry name" value="GDXG_lipolytic_enzyme"/>
</dbReference>
<comment type="caution">
    <text evidence="4">The sequence shown here is derived from an EMBL/GenBank/DDBJ whole genome shotgun (WGS) entry which is preliminary data.</text>
</comment>
<dbReference type="PANTHER" id="PTHR48081:SF5">
    <property type="entry name" value="ALPHA_BETA HYDROLASE FOLD-3 DOMAIN-CONTAINING PROTEIN"/>
    <property type="match status" value="1"/>
</dbReference>
<gene>
    <name evidence="4" type="ORF">EV420DRAFT_1538373</name>
</gene>
<feature type="domain" description="Alpha/beta hydrolase fold-3" evidence="3">
    <location>
        <begin position="182"/>
        <end position="308"/>
    </location>
</feature>
<evidence type="ECO:0000313" key="4">
    <source>
        <dbReference type="EMBL" id="KAK0459116.1"/>
    </source>
</evidence>